<keyword evidence="7 9" id="KW-0413">Isomerase</keyword>
<dbReference type="Proteomes" id="UP000028631">
    <property type="component" value="Unassembled WGS sequence"/>
</dbReference>
<keyword evidence="6 9" id="KW-0058">Aromatic hydrocarbons catabolism</keyword>
<keyword evidence="12" id="KW-1185">Reference proteome</keyword>
<dbReference type="UniPathway" id="UPA00157">
    <property type="reaction ID" value="UER00260"/>
</dbReference>
<evidence type="ECO:0000313" key="12">
    <source>
        <dbReference type="Proteomes" id="UP000028631"/>
    </source>
</evidence>
<evidence type="ECO:0000259" key="10">
    <source>
        <dbReference type="Pfam" id="PF02426"/>
    </source>
</evidence>
<comment type="catalytic activity">
    <reaction evidence="1 9">
        <text>(S)-muconolactone = (4,5-dihydro-5-oxofuran-2-yl)-acetate</text>
        <dbReference type="Rhea" id="RHEA:12348"/>
        <dbReference type="ChEBI" id="CHEBI:58425"/>
        <dbReference type="ChEBI" id="CHEBI:58736"/>
        <dbReference type="EC" id="5.3.3.4"/>
    </reaction>
</comment>
<evidence type="ECO:0000256" key="3">
    <source>
        <dbReference type="ARBA" id="ARBA00010882"/>
    </source>
</evidence>
<dbReference type="PATRIC" id="fig|317.175.peg.5309"/>
<proteinExistence type="inferred from homology"/>
<comment type="similarity">
    <text evidence="3 9">Belongs to the muconolactone Delta-isomerase family.</text>
</comment>
<gene>
    <name evidence="11" type="ORF">IV01_25475</name>
</gene>
<evidence type="ECO:0000256" key="2">
    <source>
        <dbReference type="ARBA" id="ARBA00005193"/>
    </source>
</evidence>
<dbReference type="SUPFAM" id="SSF54909">
    <property type="entry name" value="Dimeric alpha+beta barrel"/>
    <property type="match status" value="1"/>
</dbReference>
<dbReference type="Gene3D" id="3.30.70.1060">
    <property type="entry name" value="Dimeric alpha+beta barrel"/>
    <property type="match status" value="1"/>
</dbReference>
<feature type="domain" description="Muconolactone isomerase" evidence="10">
    <location>
        <begin position="1"/>
        <end position="89"/>
    </location>
</feature>
<dbReference type="Pfam" id="PF02426">
    <property type="entry name" value="MIase"/>
    <property type="match status" value="1"/>
</dbReference>
<dbReference type="RefSeq" id="WP_032631817.1">
    <property type="nucleotide sequence ID" value="NZ_JPQU01000100.1"/>
</dbReference>
<dbReference type="PIRSF" id="PIRSF001486">
    <property type="entry name" value="CatC"/>
    <property type="match status" value="1"/>
</dbReference>
<dbReference type="AlphaFoldDB" id="A0A085V5F7"/>
<reference evidence="11 12" key="1">
    <citation type="submission" date="2014-07" db="EMBL/GenBank/DDBJ databases">
        <title>Draft Genome Sequences of Environmental Pseudomonas syringae strains.</title>
        <authorList>
            <person name="Baltrus D.A."/>
            <person name="Berge O."/>
            <person name="Morris C."/>
        </authorList>
    </citation>
    <scope>NUCLEOTIDE SEQUENCE [LARGE SCALE GENOMIC DNA]</scope>
    <source>
        <strain evidence="11 12">GAW0119</strain>
    </source>
</reference>
<name>A0A085V5F7_PSESX</name>
<comment type="pathway">
    <text evidence="2 9">Aromatic compound metabolism; beta-ketoadipate pathway; 5-oxo-4,5-dihydro-2-furylacetate from catechol: step 3/3.</text>
</comment>
<dbReference type="InterPro" id="IPR003464">
    <property type="entry name" value="Muconolactone_d_Isoase"/>
</dbReference>
<dbReference type="GO" id="GO:0042952">
    <property type="term" value="P:beta-ketoadipate pathway"/>
    <property type="evidence" value="ECO:0007669"/>
    <property type="project" value="UniProtKB-UniRule"/>
</dbReference>
<evidence type="ECO:0000256" key="4">
    <source>
        <dbReference type="ARBA" id="ARBA00011365"/>
    </source>
</evidence>
<evidence type="ECO:0000256" key="1">
    <source>
        <dbReference type="ARBA" id="ARBA00001739"/>
    </source>
</evidence>
<dbReference type="EC" id="5.3.3.4" evidence="5 8"/>
<comment type="caution">
    <text evidence="11">The sequence shown here is derived from an EMBL/GenBank/DDBJ whole genome shotgun (WGS) entry which is preliminary data.</text>
</comment>
<dbReference type="InterPro" id="IPR026029">
    <property type="entry name" value="MLI_dom"/>
</dbReference>
<accession>A0A085V5F7</accession>
<evidence type="ECO:0000256" key="5">
    <source>
        <dbReference type="ARBA" id="ARBA00012070"/>
    </source>
</evidence>
<dbReference type="GO" id="GO:0016159">
    <property type="term" value="F:muconolactone delta-isomerase activity"/>
    <property type="evidence" value="ECO:0007669"/>
    <property type="project" value="UniProtKB-UniRule"/>
</dbReference>
<evidence type="ECO:0000256" key="6">
    <source>
        <dbReference type="ARBA" id="ARBA00022797"/>
    </source>
</evidence>
<evidence type="ECO:0000256" key="9">
    <source>
        <dbReference type="PIRNR" id="PIRNR001486"/>
    </source>
</evidence>
<dbReference type="EMBL" id="JPQU01000100">
    <property type="protein sequence ID" value="KFE50670.1"/>
    <property type="molecule type" value="Genomic_DNA"/>
</dbReference>
<dbReference type="NCBIfam" id="TIGR03221">
    <property type="entry name" value="muco_delta"/>
    <property type="match status" value="1"/>
</dbReference>
<comment type="subunit">
    <text evidence="4">Homodecamer.</text>
</comment>
<dbReference type="OrthoDB" id="2889526at2"/>
<sequence>MLFHVRMTVKLPHDMPADQAARLKADEKELAQRLQREGTWRHLWRIAGLYANVSVFDVADAQTLHDTLMQLPLYPYMEIEVMALCRHPSSVHDDDR</sequence>
<dbReference type="InterPro" id="IPR011008">
    <property type="entry name" value="Dimeric_a/b-barrel"/>
</dbReference>
<evidence type="ECO:0000313" key="11">
    <source>
        <dbReference type="EMBL" id="KFE50670.1"/>
    </source>
</evidence>
<evidence type="ECO:0000256" key="7">
    <source>
        <dbReference type="ARBA" id="ARBA00023235"/>
    </source>
</evidence>
<protein>
    <recommendedName>
        <fullName evidence="5 8">Muconolactone Delta-isomerase</fullName>
        <shortName evidence="9">MIase</shortName>
        <ecNumber evidence="5 8">5.3.3.4</ecNumber>
    </recommendedName>
</protein>
<organism evidence="11 12">
    <name type="scientific">Pseudomonas syringae</name>
    <dbReference type="NCBI Taxonomy" id="317"/>
    <lineage>
        <taxon>Bacteria</taxon>
        <taxon>Pseudomonadati</taxon>
        <taxon>Pseudomonadota</taxon>
        <taxon>Gammaproteobacteria</taxon>
        <taxon>Pseudomonadales</taxon>
        <taxon>Pseudomonadaceae</taxon>
        <taxon>Pseudomonas</taxon>
    </lineage>
</organism>
<evidence type="ECO:0000256" key="8">
    <source>
        <dbReference type="NCBIfam" id="TIGR03221"/>
    </source>
</evidence>